<name>A0A9W5YDT7_9FIRM</name>
<dbReference type="RefSeq" id="WP_281817298.1">
    <property type="nucleotide sequence ID" value="NZ_BRLB01000012.1"/>
</dbReference>
<dbReference type="InterPro" id="IPR001296">
    <property type="entry name" value="Glyco_trans_1"/>
</dbReference>
<evidence type="ECO:0000313" key="2">
    <source>
        <dbReference type="EMBL" id="GKX30806.1"/>
    </source>
</evidence>
<feature type="domain" description="Glycosyl transferase family 1" evidence="1">
    <location>
        <begin position="142"/>
        <end position="262"/>
    </location>
</feature>
<evidence type="ECO:0000259" key="1">
    <source>
        <dbReference type="Pfam" id="PF00534"/>
    </source>
</evidence>
<dbReference type="EMBL" id="BRLB01000012">
    <property type="protein sequence ID" value="GKX30806.1"/>
    <property type="molecule type" value="Genomic_DNA"/>
</dbReference>
<comment type="caution">
    <text evidence="2">The sequence shown here is derived from an EMBL/GenBank/DDBJ whole genome shotgun (WGS) entry which is preliminary data.</text>
</comment>
<dbReference type="GO" id="GO:0016757">
    <property type="term" value="F:glycosyltransferase activity"/>
    <property type="evidence" value="ECO:0007669"/>
    <property type="project" value="InterPro"/>
</dbReference>
<dbReference type="Gene3D" id="3.40.50.2000">
    <property type="entry name" value="Glycogen Phosphorylase B"/>
    <property type="match status" value="2"/>
</dbReference>
<gene>
    <name evidence="2" type="ORF">SH1V18_32860</name>
</gene>
<reference evidence="2" key="1">
    <citation type="submission" date="2022-06" db="EMBL/GenBank/DDBJ databases">
        <title>Vallitalea longa sp. nov., an anaerobic bacterium isolated from marine sediment.</title>
        <authorList>
            <person name="Hirano S."/>
            <person name="Terahara T."/>
            <person name="Mori K."/>
            <person name="Hamada M."/>
            <person name="Matsumoto R."/>
            <person name="Kobayashi T."/>
        </authorList>
    </citation>
    <scope>NUCLEOTIDE SEQUENCE</scope>
    <source>
        <strain evidence="2">SH18-1</strain>
    </source>
</reference>
<dbReference type="Pfam" id="PF00534">
    <property type="entry name" value="Glycos_transf_1"/>
    <property type="match status" value="1"/>
</dbReference>
<dbReference type="AlphaFoldDB" id="A0A9W5YDT7"/>
<evidence type="ECO:0000313" key="3">
    <source>
        <dbReference type="Proteomes" id="UP001144256"/>
    </source>
</evidence>
<dbReference type="Proteomes" id="UP001144256">
    <property type="component" value="Unassembled WGS sequence"/>
</dbReference>
<dbReference type="PANTHER" id="PTHR12526">
    <property type="entry name" value="GLYCOSYLTRANSFERASE"/>
    <property type="match status" value="1"/>
</dbReference>
<organism evidence="2 3">
    <name type="scientific">Vallitalea longa</name>
    <dbReference type="NCBI Taxonomy" id="2936439"/>
    <lineage>
        <taxon>Bacteria</taxon>
        <taxon>Bacillati</taxon>
        <taxon>Bacillota</taxon>
        <taxon>Clostridia</taxon>
        <taxon>Lachnospirales</taxon>
        <taxon>Vallitaleaceae</taxon>
        <taxon>Vallitalea</taxon>
    </lineage>
</organism>
<dbReference type="PANTHER" id="PTHR12526:SF630">
    <property type="entry name" value="GLYCOSYLTRANSFERASE"/>
    <property type="match status" value="1"/>
</dbReference>
<keyword evidence="3" id="KW-1185">Reference proteome</keyword>
<proteinExistence type="predicted"/>
<protein>
    <recommendedName>
        <fullName evidence="1">Glycosyl transferase family 1 domain-containing protein</fullName>
    </recommendedName>
</protein>
<dbReference type="SUPFAM" id="SSF53756">
    <property type="entry name" value="UDP-Glycosyltransferase/glycogen phosphorylase"/>
    <property type="match status" value="1"/>
</dbReference>
<sequence>MTGKIDGNSKIAFFVKEGLDNFINDIIVELSKNFETKKIIVSDYSIIDEEMEWADISWFEWCDELLIYGSKLDRAQEKTIICRLHSYEIFTNYPSSVNWNAVNKLIVVANHIKTLMVKEHHVDSNKIEVIANGIDIEKYSFKKRKPGFNIASVGYINYKKGPMLLLQAFKSIYERDNRYKLYIAGKFQDGRYVLYLRQMIIEMGLSNNVIYEGWVDDIDKWLEDKEYIICSSVFESQNLSVMEAMAKGIKPLIHNFVGARNIYKGKYIWNTIGELLDIIKEDYDSREYRDFVKNYYYFEEKTNKIRKLLESEFKNNDKNDYTV</sequence>
<accession>A0A9W5YDT7</accession>
<dbReference type="CDD" id="cd03801">
    <property type="entry name" value="GT4_PimA-like"/>
    <property type="match status" value="1"/>
</dbReference>